<name>A0A347WDQ7_9PROT</name>
<evidence type="ECO:0000313" key="1">
    <source>
        <dbReference type="EMBL" id="AXY23000.1"/>
    </source>
</evidence>
<keyword evidence="2" id="KW-1185">Reference proteome</keyword>
<evidence type="ECO:0000313" key="2">
    <source>
        <dbReference type="Proteomes" id="UP000264120"/>
    </source>
</evidence>
<dbReference type="EMBL" id="CP023036">
    <property type="protein sequence ID" value="AXY23000.1"/>
    <property type="molecule type" value="Genomic_DNA"/>
</dbReference>
<dbReference type="Proteomes" id="UP000264120">
    <property type="component" value="Chromosome"/>
</dbReference>
<dbReference type="KEGG" id="ksc:CD178_02249"/>
<organism evidence="1 2">
    <name type="scientific">Komagataeibacter saccharivorans</name>
    <dbReference type="NCBI Taxonomy" id="265959"/>
    <lineage>
        <taxon>Bacteria</taxon>
        <taxon>Pseudomonadati</taxon>
        <taxon>Pseudomonadota</taxon>
        <taxon>Alphaproteobacteria</taxon>
        <taxon>Acetobacterales</taxon>
        <taxon>Acetobacteraceae</taxon>
        <taxon>Komagataeibacter</taxon>
    </lineage>
</organism>
<accession>A0A347WDQ7</accession>
<proteinExistence type="predicted"/>
<dbReference type="RefSeq" id="WP_254058021.1">
    <property type="nucleotide sequence ID" value="NZ_CP023036.1"/>
</dbReference>
<dbReference type="AlphaFoldDB" id="A0A347WDQ7"/>
<protein>
    <submittedName>
        <fullName evidence="1">Uncharacterized protein</fullName>
    </submittedName>
</protein>
<sequence length="159" mass="16209">MLPVLVGLAGCGGFGKILSDNTELPGSLPNTPRADVENMRRVAGEAPQVLPILPQETNIWPVVPRGQSMLADTDDTSGTTVGARMAVREQDLPAGGEMQIGNDGVLLAMPGQGARVSALSSGASPTHKGVSDTAIIVPNGDGTNTVVASDGTVQEQQTP</sequence>
<reference evidence="1 2" key="1">
    <citation type="submission" date="2017-08" db="EMBL/GenBank/DDBJ databases">
        <title>Complete genome sequence of Gluconacetobacter saccharivorans CV1 isolated from Fermented Vinegar.</title>
        <authorList>
            <person name="Kim S.-Y."/>
        </authorList>
    </citation>
    <scope>NUCLEOTIDE SEQUENCE [LARGE SCALE GENOMIC DNA]</scope>
    <source>
        <strain evidence="1 2">CV1</strain>
    </source>
</reference>
<gene>
    <name evidence="1" type="ORF">CD178_02249</name>
</gene>